<keyword evidence="1" id="KW-0472">Membrane</keyword>
<evidence type="ECO:0000313" key="4">
    <source>
        <dbReference type="Proteomes" id="UP000032142"/>
    </source>
</evidence>
<reference evidence="4" key="2">
    <citation type="submission" date="2014-09" db="EMBL/GenBank/DDBJ databases">
        <authorList>
            <person name="Mudge J."/>
            <person name="Ramaraj T."/>
            <person name="Lindquist I.E."/>
            <person name="Bharti A.K."/>
            <person name="Sundararajan A."/>
            <person name="Cameron C.T."/>
            <person name="Woodward J.E."/>
            <person name="May G.D."/>
            <person name="Brubaker C."/>
            <person name="Broadhvest J."/>
            <person name="Wilkins T.A."/>
        </authorList>
    </citation>
    <scope>NUCLEOTIDE SEQUENCE</scope>
    <source>
        <strain evidence="4">cv. AKA8401</strain>
    </source>
</reference>
<feature type="transmembrane region" description="Helical" evidence="1">
    <location>
        <begin position="12"/>
        <end position="30"/>
    </location>
</feature>
<protein>
    <submittedName>
        <fullName evidence="3">Uncharacterized protein</fullName>
    </submittedName>
</protein>
<organism evidence="3 4">
    <name type="scientific">Gossypium arboreum</name>
    <name type="common">Tree cotton</name>
    <name type="synonym">Gossypium nanking</name>
    <dbReference type="NCBI Taxonomy" id="29729"/>
    <lineage>
        <taxon>Eukaryota</taxon>
        <taxon>Viridiplantae</taxon>
        <taxon>Streptophyta</taxon>
        <taxon>Embryophyta</taxon>
        <taxon>Tracheophyta</taxon>
        <taxon>Spermatophyta</taxon>
        <taxon>Magnoliopsida</taxon>
        <taxon>eudicotyledons</taxon>
        <taxon>Gunneridae</taxon>
        <taxon>Pentapetalae</taxon>
        <taxon>rosids</taxon>
        <taxon>malvids</taxon>
        <taxon>Malvales</taxon>
        <taxon>Malvaceae</taxon>
        <taxon>Malvoideae</taxon>
        <taxon>Gossypium</taxon>
    </lineage>
</organism>
<evidence type="ECO:0000256" key="1">
    <source>
        <dbReference type="SAM" id="Phobius"/>
    </source>
</evidence>
<keyword evidence="1" id="KW-1133">Transmembrane helix</keyword>
<dbReference type="EMBL" id="KN390409">
    <property type="protein sequence ID" value="KHG09314.1"/>
    <property type="molecule type" value="Genomic_DNA"/>
</dbReference>
<name>A0A0B0NG00_GOSAR</name>
<proteinExistence type="predicted"/>
<keyword evidence="1" id="KW-0812">Transmembrane</keyword>
<evidence type="ECO:0000313" key="3">
    <source>
        <dbReference type="EMBL" id="KHG11760.1"/>
    </source>
</evidence>
<reference evidence="3" key="1">
    <citation type="submission" date="2014-09" db="EMBL/GenBank/DDBJ databases">
        <title>G. arboreum L. cv. AKA8401 A2 genome assembly version 1.0.</title>
        <authorList>
            <person name="Mudge J."/>
            <person name="Ramaraj T."/>
            <person name="Lindquist I.E."/>
            <person name="Bharti A.K."/>
            <person name="Sundararajan A."/>
            <person name="Cameron C.T."/>
            <person name="Woodward J.E."/>
            <person name="May G.D."/>
            <person name="Brubaker C."/>
            <person name="Broadhvest J."/>
            <person name="Wilkins T.A."/>
        </authorList>
    </citation>
    <scope>NUCLEOTIDE SEQUENCE</scope>
</reference>
<evidence type="ECO:0000313" key="2">
    <source>
        <dbReference type="EMBL" id="KHG09314.1"/>
    </source>
</evidence>
<dbReference type="EMBL" id="KN396419">
    <property type="protein sequence ID" value="KHG11760.1"/>
    <property type="molecule type" value="Genomic_DNA"/>
</dbReference>
<gene>
    <name evidence="3" type="ORF">F383_11561</name>
    <name evidence="2" type="ORF">F383_16168</name>
</gene>
<sequence length="45" mass="5539">MICDISMRKYAIVWFVIIFGYEVYVFYYAYMLKMINLFVYGLLSF</sequence>
<dbReference type="Proteomes" id="UP000032142">
    <property type="component" value="Unassembled WGS sequence"/>
</dbReference>
<dbReference type="AlphaFoldDB" id="A0A0B0NG00"/>
<keyword evidence="4" id="KW-1185">Reference proteome</keyword>
<accession>A0A0B0NG00</accession>